<organism evidence="1 2">
    <name type="scientific">Colocasia esculenta</name>
    <name type="common">Wild taro</name>
    <name type="synonym">Arum esculentum</name>
    <dbReference type="NCBI Taxonomy" id="4460"/>
    <lineage>
        <taxon>Eukaryota</taxon>
        <taxon>Viridiplantae</taxon>
        <taxon>Streptophyta</taxon>
        <taxon>Embryophyta</taxon>
        <taxon>Tracheophyta</taxon>
        <taxon>Spermatophyta</taxon>
        <taxon>Magnoliopsida</taxon>
        <taxon>Liliopsida</taxon>
        <taxon>Araceae</taxon>
        <taxon>Aroideae</taxon>
        <taxon>Colocasieae</taxon>
        <taxon>Colocasia</taxon>
    </lineage>
</organism>
<proteinExistence type="predicted"/>
<name>A0A843XPI1_COLES</name>
<comment type="caution">
    <text evidence="1">The sequence shown here is derived from an EMBL/GenBank/DDBJ whole genome shotgun (WGS) entry which is preliminary data.</text>
</comment>
<keyword evidence="2" id="KW-1185">Reference proteome</keyword>
<gene>
    <name evidence="1" type="ORF">Taro_053915</name>
</gene>
<accession>A0A843XPI1</accession>
<reference evidence="1" key="1">
    <citation type="submission" date="2017-07" db="EMBL/GenBank/DDBJ databases">
        <title>Taro Niue Genome Assembly and Annotation.</title>
        <authorList>
            <person name="Atibalentja N."/>
            <person name="Keating K."/>
            <person name="Fields C.J."/>
        </authorList>
    </citation>
    <scope>NUCLEOTIDE SEQUENCE</scope>
    <source>
        <strain evidence="1">Niue_2</strain>
        <tissue evidence="1">Leaf</tissue>
    </source>
</reference>
<dbReference type="AlphaFoldDB" id="A0A843XPI1"/>
<dbReference type="Proteomes" id="UP000652761">
    <property type="component" value="Unassembled WGS sequence"/>
</dbReference>
<evidence type="ECO:0000313" key="2">
    <source>
        <dbReference type="Proteomes" id="UP000652761"/>
    </source>
</evidence>
<protein>
    <submittedName>
        <fullName evidence="1">Uncharacterized protein</fullName>
    </submittedName>
</protein>
<sequence>MVRFVRSEPVNATSTTTTTTNFNTLLSDKFRLEARFADPPISGSLSATARGGEVAASVPFPRVGPWPPSGAFRSAIGGMPHSQAVTGCRCELS</sequence>
<evidence type="ECO:0000313" key="1">
    <source>
        <dbReference type="EMBL" id="MQM20885.1"/>
    </source>
</evidence>
<dbReference type="EMBL" id="NMUH01010319">
    <property type="protein sequence ID" value="MQM20885.1"/>
    <property type="molecule type" value="Genomic_DNA"/>
</dbReference>